<dbReference type="Pfam" id="PF00082">
    <property type="entry name" value="Peptidase_S8"/>
    <property type="match status" value="1"/>
</dbReference>
<dbReference type="EMBL" id="LWDD02001679">
    <property type="protein sequence ID" value="KAE8246188.1"/>
    <property type="molecule type" value="Genomic_DNA"/>
</dbReference>
<dbReference type="InterPro" id="IPR015500">
    <property type="entry name" value="Peptidase_S8_subtilisin-rel"/>
</dbReference>
<evidence type="ECO:0000256" key="1">
    <source>
        <dbReference type="ARBA" id="ARBA00011073"/>
    </source>
</evidence>
<dbReference type="InterPro" id="IPR023827">
    <property type="entry name" value="Peptidase_S8_Asp-AS"/>
</dbReference>
<reference evidence="8" key="2">
    <citation type="journal article" date="2019" name="IMA Fungus">
        <title>Genome sequencing and comparison of five Tilletia species to identify candidate genes for the detection of regulated species infecting wheat.</title>
        <authorList>
            <person name="Nguyen H.D.T."/>
            <person name="Sultana T."/>
            <person name="Kesanakurti P."/>
            <person name="Hambleton S."/>
        </authorList>
    </citation>
    <scope>NUCLEOTIDE SEQUENCE</scope>
    <source>
        <strain evidence="8">DAOMC 238032</strain>
    </source>
</reference>
<dbReference type="Proteomes" id="UP000077671">
    <property type="component" value="Unassembled WGS sequence"/>
</dbReference>
<evidence type="ECO:0000256" key="3">
    <source>
        <dbReference type="ARBA" id="ARBA00022801"/>
    </source>
</evidence>
<dbReference type="Gene3D" id="3.40.50.200">
    <property type="entry name" value="Peptidase S8/S53 domain"/>
    <property type="match status" value="1"/>
</dbReference>
<feature type="signal peptide" evidence="6">
    <location>
        <begin position="1"/>
        <end position="19"/>
    </location>
</feature>
<dbReference type="PROSITE" id="PS00136">
    <property type="entry name" value="SUBTILASE_ASP"/>
    <property type="match status" value="1"/>
</dbReference>
<evidence type="ECO:0000256" key="4">
    <source>
        <dbReference type="ARBA" id="ARBA00022825"/>
    </source>
</evidence>
<sequence length="345" mass="36862">MKLVLAFVALLQLADVVTSQRHGKASNAGPTALGAKNAPPVVPRGYLVEFVSDSARKNAESSGFTKHEDRTQHDALHSFLTKRKSPVQYRTRFTFTDSRIFSGMSLILDNDKDVDELRAFPGVKKVHPLRIYMPAAFEPTIVTPEFVQSAVNGGGLTRSSASRVASDSVLKNDTFEPHVMTGVDKLHAQGYYGKGQTIGILDTGIDYTHPALNGGKPAGTPCFDHGCPVSGGYDFVGDKYVVGLDPIPDPDPFADCPGSGHGTHVAGTIIALDREVGFTGVVPQANIHMYRIFGCGGGGVRPTSSSLPWRKASSTASMCSPCHLVDLMDGSRTLAPPLRPKSWPS</sequence>
<dbReference type="PANTHER" id="PTHR43806">
    <property type="entry name" value="PEPTIDASE S8"/>
    <property type="match status" value="1"/>
</dbReference>
<protein>
    <recommendedName>
        <fullName evidence="7">Peptidase S8/S53 domain-containing protein</fullName>
    </recommendedName>
</protein>
<keyword evidence="6" id="KW-0732">Signal</keyword>
<keyword evidence="2" id="KW-0645">Protease</keyword>
<evidence type="ECO:0000256" key="5">
    <source>
        <dbReference type="PROSITE-ProRule" id="PRU01240"/>
    </source>
</evidence>
<feature type="non-terminal residue" evidence="8">
    <location>
        <position position="345"/>
    </location>
</feature>
<dbReference type="InterPro" id="IPR036852">
    <property type="entry name" value="Peptidase_S8/S53_dom_sf"/>
</dbReference>
<accession>A0A8T8SQV5</accession>
<name>A0A8T8SQV5_9BASI</name>
<dbReference type="AlphaFoldDB" id="A0A8T8SQV5"/>
<evidence type="ECO:0000313" key="8">
    <source>
        <dbReference type="EMBL" id="KAE8246188.1"/>
    </source>
</evidence>
<dbReference type="InterPro" id="IPR050131">
    <property type="entry name" value="Peptidase_S8_subtilisin-like"/>
</dbReference>
<dbReference type="GO" id="GO:0004252">
    <property type="term" value="F:serine-type endopeptidase activity"/>
    <property type="evidence" value="ECO:0007669"/>
    <property type="project" value="InterPro"/>
</dbReference>
<keyword evidence="4" id="KW-0720">Serine protease</keyword>
<reference evidence="8" key="1">
    <citation type="submission" date="2016-04" db="EMBL/GenBank/DDBJ databases">
        <authorList>
            <person name="Nguyen H.D."/>
            <person name="Kesanakurti P."/>
            <person name="Cullis J."/>
            <person name="Levesque C.A."/>
            <person name="Hambleton S."/>
        </authorList>
    </citation>
    <scope>NUCLEOTIDE SEQUENCE</scope>
    <source>
        <strain evidence="8">DAOMC 238032</strain>
    </source>
</reference>
<proteinExistence type="inferred from homology"/>
<dbReference type="PROSITE" id="PS51892">
    <property type="entry name" value="SUBTILASE"/>
    <property type="match status" value="1"/>
</dbReference>
<comment type="caution">
    <text evidence="5">Lacks conserved residue(s) required for the propagation of feature annotation.</text>
</comment>
<gene>
    <name evidence="8" type="ORF">A4X03_0g7307</name>
</gene>
<dbReference type="PRINTS" id="PR00723">
    <property type="entry name" value="SUBTILISIN"/>
</dbReference>
<dbReference type="InterPro" id="IPR000209">
    <property type="entry name" value="Peptidase_S8/S53_dom"/>
</dbReference>
<dbReference type="SUPFAM" id="SSF52743">
    <property type="entry name" value="Subtilisin-like"/>
    <property type="match status" value="1"/>
</dbReference>
<dbReference type="GO" id="GO:0005615">
    <property type="term" value="C:extracellular space"/>
    <property type="evidence" value="ECO:0007669"/>
    <property type="project" value="TreeGrafter"/>
</dbReference>
<evidence type="ECO:0000256" key="2">
    <source>
        <dbReference type="ARBA" id="ARBA00022670"/>
    </source>
</evidence>
<organism evidence="8 9">
    <name type="scientific">Tilletia caries</name>
    <name type="common">wheat bunt fungus</name>
    <dbReference type="NCBI Taxonomy" id="13290"/>
    <lineage>
        <taxon>Eukaryota</taxon>
        <taxon>Fungi</taxon>
        <taxon>Dikarya</taxon>
        <taxon>Basidiomycota</taxon>
        <taxon>Ustilaginomycotina</taxon>
        <taxon>Exobasidiomycetes</taxon>
        <taxon>Tilletiales</taxon>
        <taxon>Tilletiaceae</taxon>
        <taxon>Tilletia</taxon>
    </lineage>
</organism>
<dbReference type="PANTHER" id="PTHR43806:SF66">
    <property type="entry name" value="SERIN ENDOPEPTIDASE"/>
    <property type="match status" value="1"/>
</dbReference>
<evidence type="ECO:0000259" key="7">
    <source>
        <dbReference type="Pfam" id="PF00082"/>
    </source>
</evidence>
<dbReference type="GO" id="GO:0006508">
    <property type="term" value="P:proteolysis"/>
    <property type="evidence" value="ECO:0007669"/>
    <property type="project" value="UniProtKB-KW"/>
</dbReference>
<keyword evidence="3" id="KW-0378">Hydrolase</keyword>
<feature type="chain" id="PRO_5035788785" description="Peptidase S8/S53 domain-containing protein" evidence="6">
    <location>
        <begin position="20"/>
        <end position="345"/>
    </location>
</feature>
<feature type="domain" description="Peptidase S8/S53" evidence="7">
    <location>
        <begin position="193"/>
        <end position="305"/>
    </location>
</feature>
<comment type="caution">
    <text evidence="8">The sequence shown here is derived from an EMBL/GenBank/DDBJ whole genome shotgun (WGS) entry which is preliminary data.</text>
</comment>
<evidence type="ECO:0000256" key="6">
    <source>
        <dbReference type="SAM" id="SignalP"/>
    </source>
</evidence>
<comment type="similarity">
    <text evidence="1 5">Belongs to the peptidase S8 family.</text>
</comment>
<evidence type="ECO:0000313" key="9">
    <source>
        <dbReference type="Proteomes" id="UP000077671"/>
    </source>
</evidence>